<dbReference type="Proteomes" id="UP000663842">
    <property type="component" value="Unassembled WGS sequence"/>
</dbReference>
<accession>A0A819XML4</accession>
<sequence length="583" mass="66367">MATAAGGEDKATVKRISRMNDVVEESLEILTPIGGYSRVPLVSLEEAVEPLVPILPGVQSHAYTAKLKCNKPADELTQDESASIMLCMMTWEPLNECLYAVLNDILRRKDRQQKLKPWYLYLRLFLNALLRETIVWWGFRRVQRLWVYYNQTYSWAKPILEPCSPYNVNQQEIFVDIRFFPTEDKVLLMAATQFKIVSSLDQGDLHMIQLEETTPPFPLLQSVPVAGSLPIHSNPSDDSLTTSSKEKQKTHLTKSQIDTHEVAAGANNNIEINSVTDALYFLCECSHEPTRMHVAPRGGYSIKNSKQFFQRYESYLKPTMKIAQLLLSAGNLAIPHLENVSTANNNTVPLEIKIPEYREDMEQRLKFVDTLIDKIDDKQTSQRGANLREILTYLELVDNEQSLGNLDPVATDDGHVRWVCPEHYGELSFNANMSSYINDFKVMGGTFDRKTKEAVVIGVSVTERNINMICDALTKGFNIVKPNLQDCSFYEGYLETLLDTIINRSSIRCLNMTTVCLRNYVGMVKYTCKNMIVEFKNQSLKVRFNNSFHNESIPMLNLLLLRNKIHLTLNIAAGDFLGHESDL</sequence>
<feature type="compositionally biased region" description="Polar residues" evidence="1">
    <location>
        <begin position="233"/>
        <end position="243"/>
    </location>
</feature>
<protein>
    <submittedName>
        <fullName evidence="2">Uncharacterized protein</fullName>
    </submittedName>
</protein>
<evidence type="ECO:0000313" key="2">
    <source>
        <dbReference type="EMBL" id="CAF4144581.1"/>
    </source>
</evidence>
<name>A0A819XML4_9BILA</name>
<proteinExistence type="predicted"/>
<gene>
    <name evidence="2" type="ORF">UXM345_LOCUS24766</name>
</gene>
<evidence type="ECO:0000256" key="1">
    <source>
        <dbReference type="SAM" id="MobiDB-lite"/>
    </source>
</evidence>
<comment type="caution">
    <text evidence="2">The sequence shown here is derived from an EMBL/GenBank/DDBJ whole genome shotgun (WGS) entry which is preliminary data.</text>
</comment>
<evidence type="ECO:0000313" key="3">
    <source>
        <dbReference type="Proteomes" id="UP000663842"/>
    </source>
</evidence>
<organism evidence="2 3">
    <name type="scientific">Rotaria magnacalcarata</name>
    <dbReference type="NCBI Taxonomy" id="392030"/>
    <lineage>
        <taxon>Eukaryota</taxon>
        <taxon>Metazoa</taxon>
        <taxon>Spiralia</taxon>
        <taxon>Gnathifera</taxon>
        <taxon>Rotifera</taxon>
        <taxon>Eurotatoria</taxon>
        <taxon>Bdelloidea</taxon>
        <taxon>Philodinida</taxon>
        <taxon>Philodinidae</taxon>
        <taxon>Rotaria</taxon>
    </lineage>
</organism>
<dbReference type="AlphaFoldDB" id="A0A819XML4"/>
<feature type="region of interest" description="Disordered" evidence="1">
    <location>
        <begin position="233"/>
        <end position="257"/>
    </location>
</feature>
<reference evidence="2" key="1">
    <citation type="submission" date="2021-02" db="EMBL/GenBank/DDBJ databases">
        <authorList>
            <person name="Nowell W R."/>
        </authorList>
    </citation>
    <scope>NUCLEOTIDE SEQUENCE</scope>
</reference>
<dbReference type="EMBL" id="CAJOBF010004581">
    <property type="protein sequence ID" value="CAF4144581.1"/>
    <property type="molecule type" value="Genomic_DNA"/>
</dbReference>